<reference evidence="2" key="2">
    <citation type="submission" date="2015-01" db="EMBL/GenBank/DDBJ databases">
        <title>Evolutionary Origins and Diversification of the Mycorrhizal Mutualists.</title>
        <authorList>
            <consortium name="DOE Joint Genome Institute"/>
            <consortium name="Mycorrhizal Genomics Consortium"/>
            <person name="Kohler A."/>
            <person name="Kuo A."/>
            <person name="Nagy L.G."/>
            <person name="Floudas D."/>
            <person name="Copeland A."/>
            <person name="Barry K.W."/>
            <person name="Cichocki N."/>
            <person name="Veneault-Fourrey C."/>
            <person name="LaButti K."/>
            <person name="Lindquist E.A."/>
            <person name="Lipzen A."/>
            <person name="Lundell T."/>
            <person name="Morin E."/>
            <person name="Murat C."/>
            <person name="Riley R."/>
            <person name="Ohm R."/>
            <person name="Sun H."/>
            <person name="Tunlid A."/>
            <person name="Henrissat B."/>
            <person name="Grigoriev I.V."/>
            <person name="Hibbett D.S."/>
            <person name="Martin F."/>
        </authorList>
    </citation>
    <scope>NUCLEOTIDE SEQUENCE [LARGE SCALE GENOMIC DNA]</scope>
    <source>
        <strain evidence="2">F 1598</strain>
    </source>
</reference>
<dbReference type="InParanoid" id="A0A0C3CRH5"/>
<protein>
    <submittedName>
        <fullName evidence="1">Uncharacterized protein</fullName>
    </submittedName>
</protein>
<dbReference type="HOGENOM" id="CLU_109031_0_0_1"/>
<organism evidence="1 2">
    <name type="scientific">Piloderma croceum (strain F 1598)</name>
    <dbReference type="NCBI Taxonomy" id="765440"/>
    <lineage>
        <taxon>Eukaryota</taxon>
        <taxon>Fungi</taxon>
        <taxon>Dikarya</taxon>
        <taxon>Basidiomycota</taxon>
        <taxon>Agaricomycotina</taxon>
        <taxon>Agaricomycetes</taxon>
        <taxon>Agaricomycetidae</taxon>
        <taxon>Atheliales</taxon>
        <taxon>Atheliaceae</taxon>
        <taxon>Piloderma</taxon>
    </lineage>
</organism>
<dbReference type="EMBL" id="KN832970">
    <property type="protein sequence ID" value="KIM92272.1"/>
    <property type="molecule type" value="Genomic_DNA"/>
</dbReference>
<proteinExistence type="predicted"/>
<evidence type="ECO:0000313" key="1">
    <source>
        <dbReference type="EMBL" id="KIM92272.1"/>
    </source>
</evidence>
<name>A0A0C3CRH5_PILCF</name>
<evidence type="ECO:0000313" key="2">
    <source>
        <dbReference type="Proteomes" id="UP000054166"/>
    </source>
</evidence>
<gene>
    <name evidence="1" type="ORF">PILCRDRAFT_343</name>
</gene>
<dbReference type="AlphaFoldDB" id="A0A0C3CRH5"/>
<sequence length="212" mass="22717">MSNGGAVAGELLNLTHSLANYVPADQLCDQPAQWLRRVCRTGISDRAWSDTCRTNPLTMTFEWKIGTCPVNTMCQNTFTSSPGSKEIINCVDRPYNNNVLAPDQQSGVYSVGNAGNPNPAERVVSVTVQTNLADASVSALIEGTDANYVIAANAAIVGSLRGTTAKLCNYNETNRDCVPTGQYVLTAGDTIDFTFGLDGWQVVSFYYAIIGS</sequence>
<dbReference type="Proteomes" id="UP000054166">
    <property type="component" value="Unassembled WGS sequence"/>
</dbReference>
<reference evidence="1 2" key="1">
    <citation type="submission" date="2014-04" db="EMBL/GenBank/DDBJ databases">
        <authorList>
            <consortium name="DOE Joint Genome Institute"/>
            <person name="Kuo A."/>
            <person name="Tarkka M."/>
            <person name="Buscot F."/>
            <person name="Kohler A."/>
            <person name="Nagy L.G."/>
            <person name="Floudas D."/>
            <person name="Copeland A."/>
            <person name="Barry K.W."/>
            <person name="Cichocki N."/>
            <person name="Veneault-Fourrey C."/>
            <person name="LaButti K."/>
            <person name="Lindquist E.A."/>
            <person name="Lipzen A."/>
            <person name="Lundell T."/>
            <person name="Morin E."/>
            <person name="Murat C."/>
            <person name="Sun H."/>
            <person name="Tunlid A."/>
            <person name="Henrissat B."/>
            <person name="Grigoriev I.V."/>
            <person name="Hibbett D.S."/>
            <person name="Martin F."/>
            <person name="Nordberg H.P."/>
            <person name="Cantor M.N."/>
            <person name="Hua S.X."/>
        </authorList>
    </citation>
    <scope>NUCLEOTIDE SEQUENCE [LARGE SCALE GENOMIC DNA]</scope>
    <source>
        <strain evidence="1 2">F 1598</strain>
    </source>
</reference>
<accession>A0A0C3CRH5</accession>
<keyword evidence="2" id="KW-1185">Reference proteome</keyword>